<dbReference type="InterPro" id="IPR044159">
    <property type="entry name" value="IQM"/>
</dbReference>
<dbReference type="PANTHER" id="PTHR31250">
    <property type="entry name" value="IQ DOMAIN-CONTAINING PROTEIN IQM3"/>
    <property type="match status" value="1"/>
</dbReference>
<dbReference type="EMBL" id="KN846959">
    <property type="protein sequence ID" value="KIW66911.1"/>
    <property type="molecule type" value="Genomic_DNA"/>
</dbReference>
<feature type="compositionally biased region" description="Basic and acidic residues" evidence="5">
    <location>
        <begin position="1"/>
        <end position="16"/>
    </location>
</feature>
<evidence type="ECO:0000313" key="6">
    <source>
        <dbReference type="EMBL" id="KIW66911.1"/>
    </source>
</evidence>
<dbReference type="GO" id="GO:0005737">
    <property type="term" value="C:cytoplasm"/>
    <property type="evidence" value="ECO:0007669"/>
    <property type="project" value="UniProtKB-SubCell"/>
</dbReference>
<name>A0A0D2CNY8_9EURO</name>
<dbReference type="AlphaFoldDB" id="A0A0D2CNY8"/>
<dbReference type="InterPro" id="IPR000048">
    <property type="entry name" value="IQ_motif_EF-hand-BS"/>
</dbReference>
<accession>A0A0D2CNY8</accession>
<evidence type="ECO:0000256" key="4">
    <source>
        <dbReference type="ARBA" id="ARBA00023242"/>
    </source>
</evidence>
<evidence type="ECO:0000256" key="5">
    <source>
        <dbReference type="SAM" id="MobiDB-lite"/>
    </source>
</evidence>
<evidence type="ECO:0000256" key="3">
    <source>
        <dbReference type="ARBA" id="ARBA00022490"/>
    </source>
</evidence>
<dbReference type="Proteomes" id="UP000054266">
    <property type="component" value="Unassembled WGS sequence"/>
</dbReference>
<feature type="compositionally biased region" description="Basic and acidic residues" evidence="5">
    <location>
        <begin position="460"/>
        <end position="507"/>
    </location>
</feature>
<protein>
    <recommendedName>
        <fullName evidence="8">IQ domain-containing protein IQM6</fullName>
    </recommendedName>
</protein>
<evidence type="ECO:0000313" key="7">
    <source>
        <dbReference type="Proteomes" id="UP000054266"/>
    </source>
</evidence>
<evidence type="ECO:0008006" key="8">
    <source>
        <dbReference type="Google" id="ProtNLM"/>
    </source>
</evidence>
<feature type="compositionally biased region" description="Polar residues" evidence="5">
    <location>
        <begin position="82"/>
        <end position="95"/>
    </location>
</feature>
<reference evidence="6 7" key="1">
    <citation type="submission" date="2015-01" db="EMBL/GenBank/DDBJ databases">
        <title>The Genome Sequence of Capronia semiimmersa CBS27337.</title>
        <authorList>
            <consortium name="The Broad Institute Genomics Platform"/>
            <person name="Cuomo C."/>
            <person name="de Hoog S."/>
            <person name="Gorbushina A."/>
            <person name="Stielow B."/>
            <person name="Teixiera M."/>
            <person name="Abouelleil A."/>
            <person name="Chapman S.B."/>
            <person name="Priest M."/>
            <person name="Young S.K."/>
            <person name="Wortman J."/>
            <person name="Nusbaum C."/>
            <person name="Birren B."/>
        </authorList>
    </citation>
    <scope>NUCLEOTIDE SEQUENCE [LARGE SCALE GENOMIC DNA]</scope>
    <source>
        <strain evidence="6 7">CBS 27337</strain>
    </source>
</reference>
<feature type="compositionally biased region" description="Basic and acidic residues" evidence="5">
    <location>
        <begin position="106"/>
        <end position="117"/>
    </location>
</feature>
<dbReference type="STRING" id="5601.A0A0D2CNY8"/>
<sequence>MDPDATVERTQRDLQSRTDLSAEEAKKAAVLIQKTYRGHRTRRQLNGFGLDASTRWYEAVRDARFKALTTPRPPSPGAESGSPDTNLNHTTNPSSPARLKWSRAAEIARRAGADDRSPSVSDQSSGDLSEEGEGSATSTTREEKEARRKRRAEANALRKKTAKMMDLQYFLEMVDQKHRYGSNLRKYHNYWKTQDTDQSYFYWLDQGDGRTVDLPECSRARLDKEQVRYLSREERLQYLVKVNAEGLLVWAKNGELVWTKDELFKDSVNGIVPIDDPSPQWKYNVPPAGAGGSSSSSSDDTDEDDDHTTGDEGERYVNEEFHRARGLSKVKNVSAGVLFNHMIRTSLKKGHKWIFVADTSFRLYIGYKQSGAFQHSSFLHGARILSAGLIKVKHGQLRRLSPLSGHYRPPAANFRAFVHSLRDEGVDMSHVSISRSYAVLVGLETYTKAHKQLKNAEASVAHEKDKLLNPDKVKMEEEAQRDKSQSAETERLYLEKQREAEEREARERKARRSLAGRLSNAVSKLGLRKQSADSTPTGEAQAKRILGTGPEDGVPPPEGHR</sequence>
<feature type="region of interest" description="Disordered" evidence="5">
    <location>
        <begin position="455"/>
        <end position="561"/>
    </location>
</feature>
<feature type="compositionally biased region" description="Basic residues" evidence="5">
    <location>
        <begin position="147"/>
        <end position="156"/>
    </location>
</feature>
<dbReference type="GO" id="GO:0005634">
    <property type="term" value="C:nucleus"/>
    <property type="evidence" value="ECO:0007669"/>
    <property type="project" value="UniProtKB-SubCell"/>
</dbReference>
<dbReference type="CDD" id="cd23767">
    <property type="entry name" value="IQCD"/>
    <property type="match status" value="1"/>
</dbReference>
<proteinExistence type="predicted"/>
<keyword evidence="4" id="KW-0539">Nucleus</keyword>
<dbReference type="PROSITE" id="PS50096">
    <property type="entry name" value="IQ"/>
    <property type="match status" value="1"/>
</dbReference>
<evidence type="ECO:0000256" key="2">
    <source>
        <dbReference type="ARBA" id="ARBA00004496"/>
    </source>
</evidence>
<gene>
    <name evidence="6" type="ORF">PV04_06198</name>
</gene>
<comment type="subcellular location">
    <subcellularLocation>
        <location evidence="2">Cytoplasm</location>
    </subcellularLocation>
    <subcellularLocation>
        <location evidence="1">Nucleus</location>
    </subcellularLocation>
</comment>
<dbReference type="PANTHER" id="PTHR31250:SF27">
    <property type="entry name" value="IQ DOMAIN-CONTAINING PROTEIN IQM5"/>
    <property type="match status" value="1"/>
</dbReference>
<dbReference type="Gene3D" id="1.20.5.190">
    <property type="match status" value="1"/>
</dbReference>
<keyword evidence="7" id="KW-1185">Reference proteome</keyword>
<dbReference type="SMART" id="SM00015">
    <property type="entry name" value="IQ"/>
    <property type="match status" value="1"/>
</dbReference>
<feature type="region of interest" description="Disordered" evidence="5">
    <location>
        <begin position="278"/>
        <end position="315"/>
    </location>
</feature>
<evidence type="ECO:0000256" key="1">
    <source>
        <dbReference type="ARBA" id="ARBA00004123"/>
    </source>
</evidence>
<dbReference type="HOGENOM" id="CLU_020021_2_0_1"/>
<dbReference type="Pfam" id="PF00612">
    <property type="entry name" value="IQ"/>
    <property type="match status" value="1"/>
</dbReference>
<organism evidence="6 7">
    <name type="scientific">Phialophora macrospora</name>
    <dbReference type="NCBI Taxonomy" id="1851006"/>
    <lineage>
        <taxon>Eukaryota</taxon>
        <taxon>Fungi</taxon>
        <taxon>Dikarya</taxon>
        <taxon>Ascomycota</taxon>
        <taxon>Pezizomycotina</taxon>
        <taxon>Eurotiomycetes</taxon>
        <taxon>Chaetothyriomycetidae</taxon>
        <taxon>Chaetothyriales</taxon>
        <taxon>Herpotrichiellaceae</taxon>
        <taxon>Phialophora</taxon>
    </lineage>
</organism>
<feature type="region of interest" description="Disordered" evidence="5">
    <location>
        <begin position="68"/>
        <end position="156"/>
    </location>
</feature>
<keyword evidence="3" id="KW-0963">Cytoplasm</keyword>
<feature type="region of interest" description="Disordered" evidence="5">
    <location>
        <begin position="1"/>
        <end position="25"/>
    </location>
</feature>